<reference evidence="5 6" key="1">
    <citation type="submission" date="2020-08" db="EMBL/GenBank/DDBJ databases">
        <authorList>
            <person name="Liu C."/>
            <person name="Sun Q."/>
        </authorList>
    </citation>
    <scope>NUCLEOTIDE SEQUENCE [LARGE SCALE GENOMIC DNA]</scope>
    <source>
        <strain evidence="5 6">NSJ-61</strain>
    </source>
</reference>
<comment type="catalytic activity">
    <reaction evidence="3">
        <text>uridine + phosphate = alpha-D-ribose 1-phosphate + uracil</text>
        <dbReference type="Rhea" id="RHEA:24388"/>
        <dbReference type="ChEBI" id="CHEBI:16704"/>
        <dbReference type="ChEBI" id="CHEBI:17568"/>
        <dbReference type="ChEBI" id="CHEBI:43474"/>
        <dbReference type="ChEBI" id="CHEBI:57720"/>
        <dbReference type="EC" id="2.4.2.3"/>
    </reaction>
</comment>
<evidence type="ECO:0000256" key="2">
    <source>
        <dbReference type="ARBA" id="ARBA00021980"/>
    </source>
</evidence>
<dbReference type="GO" id="GO:0004850">
    <property type="term" value="F:uridine phosphorylase activity"/>
    <property type="evidence" value="ECO:0007669"/>
    <property type="project" value="UniProtKB-EC"/>
</dbReference>
<evidence type="ECO:0000313" key="6">
    <source>
        <dbReference type="Proteomes" id="UP000515856"/>
    </source>
</evidence>
<dbReference type="Pfam" id="PF01048">
    <property type="entry name" value="PNP_UDP_1"/>
    <property type="match status" value="1"/>
</dbReference>
<dbReference type="AlphaFoldDB" id="A0A7G9GNZ8"/>
<sequence>MILEEFDTNDTALFNPEDIVKPLENCPKTVVTCFANDLIEHALSIFKCEIISCISSANGKLPIYRINVDGQEIGLFMSAVGASACVSEYEELFAMGVETIVVFGTCGVLDATIHDCAIILPDAAIRDEGCSYHYVKASDEIMVNHDTLDRMKKFFDECKLHYHVGKVWTTDAPYRETRAKIAKRKEQGCICVDMECSAIAALASFRKKRIAQFFYSADNLGKEEYEMRSLKNEENFDVKKEILKLAVQLAKNLS</sequence>
<evidence type="ECO:0000259" key="4">
    <source>
        <dbReference type="Pfam" id="PF01048"/>
    </source>
</evidence>
<evidence type="ECO:0000256" key="1">
    <source>
        <dbReference type="ARBA" id="ARBA00011888"/>
    </source>
</evidence>
<feature type="domain" description="Nucleoside phosphorylase" evidence="4">
    <location>
        <begin position="54"/>
        <end position="233"/>
    </location>
</feature>
<protein>
    <recommendedName>
        <fullName evidence="2">Uridine phosphorylase</fullName>
        <ecNumber evidence="1">2.4.2.3</ecNumber>
    </recommendedName>
</protein>
<dbReference type="CDD" id="cd09007">
    <property type="entry name" value="NP-I_spr0068"/>
    <property type="match status" value="1"/>
</dbReference>
<dbReference type="GO" id="GO:0005829">
    <property type="term" value="C:cytosol"/>
    <property type="evidence" value="ECO:0007669"/>
    <property type="project" value="TreeGrafter"/>
</dbReference>
<accession>A0A7G9GNZ8</accession>
<dbReference type="GO" id="GO:0006152">
    <property type="term" value="P:purine nucleoside catabolic process"/>
    <property type="evidence" value="ECO:0007669"/>
    <property type="project" value="TreeGrafter"/>
</dbReference>
<dbReference type="KEGG" id="ehn:H9Q80_00810"/>
<dbReference type="Gene3D" id="3.40.50.1580">
    <property type="entry name" value="Nucleoside phosphorylase domain"/>
    <property type="match status" value="1"/>
</dbReference>
<evidence type="ECO:0000313" key="5">
    <source>
        <dbReference type="EMBL" id="QNM12530.1"/>
    </source>
</evidence>
<evidence type="ECO:0000256" key="3">
    <source>
        <dbReference type="ARBA" id="ARBA00048447"/>
    </source>
</evidence>
<dbReference type="EMBL" id="CP060636">
    <property type="protein sequence ID" value="QNM12530.1"/>
    <property type="molecule type" value="Genomic_DNA"/>
</dbReference>
<dbReference type="EC" id="2.4.2.3" evidence="1"/>
<name>A0A7G9GNZ8_9FIRM</name>
<organism evidence="5 6">
    <name type="scientific">[Eubacterium] hominis</name>
    <dbReference type="NCBI Taxonomy" id="2764325"/>
    <lineage>
        <taxon>Bacteria</taxon>
        <taxon>Bacillati</taxon>
        <taxon>Bacillota</taxon>
        <taxon>Erysipelotrichia</taxon>
        <taxon>Erysipelotrichales</taxon>
        <taxon>Erysipelotrichaceae</taxon>
        <taxon>Amedibacillus</taxon>
    </lineage>
</organism>
<dbReference type="InterPro" id="IPR000845">
    <property type="entry name" value="Nucleoside_phosphorylase_d"/>
</dbReference>
<dbReference type="PANTHER" id="PTHR43691">
    <property type="entry name" value="URIDINE PHOSPHORYLASE"/>
    <property type="match status" value="1"/>
</dbReference>
<dbReference type="GO" id="GO:0004731">
    <property type="term" value="F:purine-nucleoside phosphorylase activity"/>
    <property type="evidence" value="ECO:0007669"/>
    <property type="project" value="TreeGrafter"/>
</dbReference>
<dbReference type="RefSeq" id="WP_117452924.1">
    <property type="nucleotide sequence ID" value="NZ_CP060636.1"/>
</dbReference>
<gene>
    <name evidence="5" type="ORF">H9Q80_00810</name>
</gene>
<dbReference type="PANTHER" id="PTHR43691:SF11">
    <property type="entry name" value="FI09636P-RELATED"/>
    <property type="match status" value="1"/>
</dbReference>
<dbReference type="SUPFAM" id="SSF53167">
    <property type="entry name" value="Purine and uridine phosphorylases"/>
    <property type="match status" value="1"/>
</dbReference>
<dbReference type="InterPro" id="IPR035994">
    <property type="entry name" value="Nucleoside_phosphorylase_sf"/>
</dbReference>
<proteinExistence type="predicted"/>
<dbReference type="Proteomes" id="UP000515856">
    <property type="component" value="Chromosome"/>
</dbReference>
<keyword evidence="6" id="KW-1185">Reference proteome</keyword>